<keyword evidence="5" id="KW-0175">Coiled coil</keyword>
<dbReference type="Gene3D" id="2.130.10.10">
    <property type="entry name" value="YVTN repeat-like/Quinoprotein amine dehydrogenase"/>
    <property type="match status" value="1"/>
</dbReference>
<keyword evidence="1 4" id="KW-0853">WD repeat</keyword>
<sequence length="878" mass="88805">MSSPQLHSVASELLVSDRTLAVPAPPLSIATVGDVVWIAFSNGTVEVRNTRTGEVVRRFEPAVSAVSTSVLNDSGAVDARSSVLNRISAASAIGVGGATGVSELLNRHGNKDAATGLVGHSTIIVRALLAVLTVDGDTRVWMGLSDGCIEVHDGGVFPSISGETAVGVPNRPLARSLISLLRKHTAAVTSLAEFGGYVYSGSEDCQILQWRVGHSAYSRLFSSHCPHDGPVRCLYAEGNALVSGSDDCTVKVWDIGECTMRLTGYFHSRSGGVLALCRVGEHMWSGDASGRVVRWHLRTCEAVGIHAPHRGRVLSLCRVGHRVYSGSADGTMGIFDAASGLLLHHVADQALGWVTAIECPAALSRFVVWSTSADGAVRCWYQDEYASMTGDETRFNDGSWFASGSTPYREFRAAVGQRTQRLQQQLESIKHRDNQTMALLRHCSRVFGGSGSGLEMQQQRLQDQLAKVEERCRVAQERAAARRHTVAQIDRDIAAALALLQNTRCELNLLLPGEAERVLASIPAVATEDLVAYMPPPPLAMLGTAATAPLITTSSTGASATAPPPLPTSSAFLLTPPTATASESAAATSASLPPPAATASTLGVGGPLTSAPPYLPPPSSVVPPPPANAIPLPGSDAKGMPAPQSSLPLQPSSTAPISASTIGAAPTSVSAAAAAGIGVGAGAGVGVGAGAGVGIDTGAGIGVGAGAGVGVGAGAGVGIDTGAGIGVGAGAGVGVGAGAGVGIDTGAGIGVGAGAGVGIDTGAGIGVGAGAGTGAGAVSLVGTGSTPARVGAAGVVGSPADDGVRWTNPHVGNYIQRRYYGASPSLRTTDLMKQERRRGRLPRVKVEVLHRDGSRTNSAGAKRATTPVAKTTSAKAAA</sequence>
<keyword evidence="3" id="KW-0687">Ribonucleoprotein</keyword>
<feature type="compositionally biased region" description="Polar residues" evidence="6">
    <location>
        <begin position="868"/>
        <end position="878"/>
    </location>
</feature>
<evidence type="ECO:0000256" key="5">
    <source>
        <dbReference type="SAM" id="Coils"/>
    </source>
</evidence>
<accession>A0A836GTQ1</accession>
<name>A0A836GTQ1_LEIEN</name>
<dbReference type="Proteomes" id="UP000674179">
    <property type="component" value="Chromosome 33"/>
</dbReference>
<dbReference type="OrthoDB" id="674604at2759"/>
<comment type="caution">
    <text evidence="7">The sequence shown here is derived from an EMBL/GenBank/DDBJ whole genome shotgun (WGS) entry which is preliminary data.</text>
</comment>
<dbReference type="PROSITE" id="PS50082">
    <property type="entry name" value="WD_REPEATS_2"/>
    <property type="match status" value="1"/>
</dbReference>
<evidence type="ECO:0000256" key="6">
    <source>
        <dbReference type="SAM" id="MobiDB-lite"/>
    </source>
</evidence>
<feature type="repeat" description="WD" evidence="4">
    <location>
        <begin position="237"/>
        <end position="255"/>
    </location>
</feature>
<dbReference type="EMBL" id="JAFHKP010000033">
    <property type="protein sequence ID" value="KAG5469743.1"/>
    <property type="molecule type" value="Genomic_DNA"/>
</dbReference>
<feature type="compositionally biased region" description="Low complexity" evidence="6">
    <location>
        <begin position="584"/>
        <end position="612"/>
    </location>
</feature>
<dbReference type="InterPro" id="IPR036322">
    <property type="entry name" value="WD40_repeat_dom_sf"/>
</dbReference>
<dbReference type="GeneID" id="94169158"/>
<organism evidence="7 8">
    <name type="scientific">Leishmania enriettii</name>
    <dbReference type="NCBI Taxonomy" id="5663"/>
    <lineage>
        <taxon>Eukaryota</taxon>
        <taxon>Discoba</taxon>
        <taxon>Euglenozoa</taxon>
        <taxon>Kinetoplastea</taxon>
        <taxon>Metakinetoplastina</taxon>
        <taxon>Trypanosomatida</taxon>
        <taxon>Trypanosomatidae</taxon>
        <taxon>Leishmaniinae</taxon>
        <taxon>Leishmania</taxon>
    </lineage>
</organism>
<keyword evidence="2" id="KW-0677">Repeat</keyword>
<dbReference type="InterPro" id="IPR001680">
    <property type="entry name" value="WD40_rpt"/>
</dbReference>
<gene>
    <name evidence="7" type="ORF">CUR178_01882</name>
</gene>
<feature type="compositionally biased region" description="Low complexity" evidence="6">
    <location>
        <begin position="641"/>
        <end position="656"/>
    </location>
</feature>
<dbReference type="PROSITE" id="PS00678">
    <property type="entry name" value="WD_REPEATS_1"/>
    <property type="match status" value="1"/>
</dbReference>
<dbReference type="SUPFAM" id="SSF50978">
    <property type="entry name" value="WD40 repeat-like"/>
    <property type="match status" value="1"/>
</dbReference>
<dbReference type="PANTHER" id="PTHR44489:SF11">
    <property type="entry name" value="WD REPEAT DOMAIN 86"/>
    <property type="match status" value="1"/>
</dbReference>
<feature type="region of interest" description="Disordered" evidence="6">
    <location>
        <begin position="836"/>
        <end position="878"/>
    </location>
</feature>
<evidence type="ECO:0000256" key="2">
    <source>
        <dbReference type="ARBA" id="ARBA00022737"/>
    </source>
</evidence>
<dbReference type="Pfam" id="PF00400">
    <property type="entry name" value="WD40"/>
    <property type="match status" value="2"/>
</dbReference>
<dbReference type="AlphaFoldDB" id="A0A836GTQ1"/>
<dbReference type="RefSeq" id="XP_067689751.1">
    <property type="nucleotide sequence ID" value="XM_067833648.1"/>
</dbReference>
<dbReference type="PANTHER" id="PTHR44489">
    <property type="match status" value="1"/>
</dbReference>
<evidence type="ECO:0000313" key="7">
    <source>
        <dbReference type="EMBL" id="KAG5469743.1"/>
    </source>
</evidence>
<keyword evidence="3" id="KW-0689">Ribosomal protein</keyword>
<feature type="region of interest" description="Disordered" evidence="6">
    <location>
        <begin position="584"/>
        <end position="658"/>
    </location>
</feature>
<protein>
    <recommendedName>
        <fullName evidence="9">Guanine nucleotide-binding protein subunit beta-like protein</fullName>
    </recommendedName>
</protein>
<feature type="coiled-coil region" evidence="5">
    <location>
        <begin position="451"/>
        <end position="478"/>
    </location>
</feature>
<reference evidence="7 8" key="1">
    <citation type="submission" date="2021-02" db="EMBL/GenBank/DDBJ databases">
        <title>Leishmania (Mundinia) enrietti genome sequencing and assembly.</title>
        <authorList>
            <person name="Almutairi H."/>
            <person name="Gatherer D."/>
        </authorList>
    </citation>
    <scope>NUCLEOTIDE SEQUENCE [LARGE SCALE GENOMIC DNA]</scope>
    <source>
        <strain evidence="7">CUR178</strain>
    </source>
</reference>
<dbReference type="KEGG" id="lenr:94169158"/>
<feature type="region of interest" description="Disordered" evidence="6">
    <location>
        <begin position="555"/>
        <end position="574"/>
    </location>
</feature>
<evidence type="ECO:0000313" key="8">
    <source>
        <dbReference type="Proteomes" id="UP000674179"/>
    </source>
</evidence>
<dbReference type="InterPro" id="IPR019775">
    <property type="entry name" value="WD40_repeat_CS"/>
</dbReference>
<feature type="compositionally biased region" description="Pro residues" evidence="6">
    <location>
        <begin position="613"/>
        <end position="628"/>
    </location>
</feature>
<evidence type="ECO:0000256" key="3">
    <source>
        <dbReference type="ARBA" id="ARBA00022980"/>
    </source>
</evidence>
<dbReference type="InterPro" id="IPR015943">
    <property type="entry name" value="WD40/YVTN_repeat-like_dom_sf"/>
</dbReference>
<evidence type="ECO:0000256" key="1">
    <source>
        <dbReference type="ARBA" id="ARBA00022574"/>
    </source>
</evidence>
<dbReference type="InterPro" id="IPR044715">
    <property type="entry name" value="WDR86-like"/>
</dbReference>
<dbReference type="SMART" id="SM00320">
    <property type="entry name" value="WD40"/>
    <property type="match status" value="4"/>
</dbReference>
<proteinExistence type="predicted"/>
<dbReference type="GO" id="GO:0005840">
    <property type="term" value="C:ribosome"/>
    <property type="evidence" value="ECO:0007669"/>
    <property type="project" value="UniProtKB-KW"/>
</dbReference>
<evidence type="ECO:0008006" key="9">
    <source>
        <dbReference type="Google" id="ProtNLM"/>
    </source>
</evidence>
<feature type="compositionally biased region" description="Basic and acidic residues" evidence="6">
    <location>
        <begin position="844"/>
        <end position="854"/>
    </location>
</feature>
<evidence type="ECO:0000256" key="4">
    <source>
        <dbReference type="PROSITE-ProRule" id="PRU00221"/>
    </source>
</evidence>
<keyword evidence="8" id="KW-1185">Reference proteome</keyword>